<dbReference type="InterPro" id="IPR027417">
    <property type="entry name" value="P-loop_NTPase"/>
</dbReference>
<dbReference type="GO" id="GO:0005524">
    <property type="term" value="F:ATP binding"/>
    <property type="evidence" value="ECO:0007669"/>
    <property type="project" value="TreeGrafter"/>
</dbReference>
<feature type="domain" description="AAA" evidence="1">
    <location>
        <begin position="3"/>
        <end position="185"/>
    </location>
</feature>
<dbReference type="Pfam" id="PF13614">
    <property type="entry name" value="AAA_31"/>
    <property type="match status" value="1"/>
</dbReference>
<reference evidence="2" key="1">
    <citation type="journal article" date="2015" name="Nature">
        <title>Complex archaea that bridge the gap between prokaryotes and eukaryotes.</title>
        <authorList>
            <person name="Spang A."/>
            <person name="Saw J.H."/>
            <person name="Jorgensen S.L."/>
            <person name="Zaremba-Niedzwiedzka K."/>
            <person name="Martijn J."/>
            <person name="Lind A.E."/>
            <person name="van Eijk R."/>
            <person name="Schleper C."/>
            <person name="Guy L."/>
            <person name="Ettema T.J."/>
        </authorList>
    </citation>
    <scope>NUCLEOTIDE SEQUENCE</scope>
</reference>
<gene>
    <name evidence="2" type="ORF">LCGC14_1285040</name>
</gene>
<dbReference type="PIRSF" id="PIRSF005647">
    <property type="entry name" value="CooC"/>
    <property type="match status" value="1"/>
</dbReference>
<dbReference type="Gene3D" id="3.40.50.300">
    <property type="entry name" value="P-loop containing nucleotide triphosphate hydrolases"/>
    <property type="match status" value="1"/>
</dbReference>
<comment type="caution">
    <text evidence="2">The sequence shown here is derived from an EMBL/GenBank/DDBJ whole genome shotgun (WGS) entry which is preliminary data.</text>
</comment>
<protein>
    <recommendedName>
        <fullName evidence="1">AAA domain-containing protein</fullName>
    </recommendedName>
</protein>
<dbReference type="GO" id="GO:0005829">
    <property type="term" value="C:cytosol"/>
    <property type="evidence" value="ECO:0007669"/>
    <property type="project" value="TreeGrafter"/>
</dbReference>
<dbReference type="PANTHER" id="PTHR43384:SF7">
    <property type="entry name" value="CARBON-MONOXIDE DEHYDROGENASE ACCESSORY PROTEIN"/>
    <property type="match status" value="1"/>
</dbReference>
<dbReference type="SUPFAM" id="SSF52540">
    <property type="entry name" value="P-loop containing nucleoside triphosphate hydrolases"/>
    <property type="match status" value="1"/>
</dbReference>
<dbReference type="GO" id="GO:0009898">
    <property type="term" value="C:cytoplasmic side of plasma membrane"/>
    <property type="evidence" value="ECO:0007669"/>
    <property type="project" value="TreeGrafter"/>
</dbReference>
<dbReference type="InterPro" id="IPR025669">
    <property type="entry name" value="AAA_dom"/>
</dbReference>
<evidence type="ECO:0000313" key="2">
    <source>
        <dbReference type="EMBL" id="KKM85833.1"/>
    </source>
</evidence>
<sequence>MRKIISFSGKGGVGKSTLLVIMLKYLLEKFKDLNILVIDADPDANIGDIIGKEIKFKETIGGKMTVLKDKIQKQQIPLDVPKDQIIESEVFSALIEMDEFDILEMGRGEGSGCYCSVNNTLKRVIDVLSKNYDIVLIDAPAGLEYFARKTGRNVTDLVIVSDPSKMSIHTMKRILEVLKEVELKFENIWILGNRFPENSIREILEKEVAGIGKEYVKLLGFIANSDEISKMNIVGENLLDLPNESKPYKTAKQLFSTIV</sequence>
<dbReference type="GO" id="GO:0051782">
    <property type="term" value="P:negative regulation of cell division"/>
    <property type="evidence" value="ECO:0007669"/>
    <property type="project" value="TreeGrafter"/>
</dbReference>
<evidence type="ECO:0000259" key="1">
    <source>
        <dbReference type="Pfam" id="PF13614"/>
    </source>
</evidence>
<name>A0A0F9KVR7_9ZZZZ</name>
<dbReference type="PANTHER" id="PTHR43384">
    <property type="entry name" value="SEPTUM SITE-DETERMINING PROTEIN MIND HOMOLOG, CHLOROPLASTIC-RELATED"/>
    <property type="match status" value="1"/>
</dbReference>
<dbReference type="GO" id="GO:0016887">
    <property type="term" value="F:ATP hydrolysis activity"/>
    <property type="evidence" value="ECO:0007669"/>
    <property type="project" value="TreeGrafter"/>
</dbReference>
<dbReference type="InterPro" id="IPR014433">
    <property type="entry name" value="CooC"/>
</dbReference>
<dbReference type="InterPro" id="IPR050625">
    <property type="entry name" value="ParA/MinD_ATPase"/>
</dbReference>
<organism evidence="2">
    <name type="scientific">marine sediment metagenome</name>
    <dbReference type="NCBI Taxonomy" id="412755"/>
    <lineage>
        <taxon>unclassified sequences</taxon>
        <taxon>metagenomes</taxon>
        <taxon>ecological metagenomes</taxon>
    </lineage>
</organism>
<dbReference type="EMBL" id="LAZR01007347">
    <property type="protein sequence ID" value="KKM85833.1"/>
    <property type="molecule type" value="Genomic_DNA"/>
</dbReference>
<accession>A0A0F9KVR7</accession>
<dbReference type="AlphaFoldDB" id="A0A0F9KVR7"/>
<proteinExistence type="predicted"/>